<keyword evidence="3" id="KW-0433">Leucine-rich repeat</keyword>
<evidence type="ECO:0000256" key="1">
    <source>
        <dbReference type="ARBA" id="ARBA00004613"/>
    </source>
</evidence>
<comment type="similarity">
    <text evidence="2">Belongs to the LRR-containing bacterial E3 ligase family.</text>
</comment>
<dbReference type="InterPro" id="IPR046673">
    <property type="entry name" value="ToxA_N"/>
</dbReference>
<dbReference type="GO" id="GO:0005576">
    <property type="term" value="C:extracellular region"/>
    <property type="evidence" value="ECO:0007669"/>
    <property type="project" value="UniProtKB-SubCell"/>
</dbReference>
<evidence type="ECO:0000256" key="4">
    <source>
        <dbReference type="ARBA" id="ARBA00022737"/>
    </source>
</evidence>
<gene>
    <name evidence="6" type="ORF">QE210_18995</name>
</gene>
<feature type="domain" description="Dermonecrotic toxin N-terminal" evidence="5">
    <location>
        <begin position="90"/>
        <end position="348"/>
    </location>
</feature>
<keyword evidence="4" id="KW-0677">Repeat</keyword>
<geneLocation type="plasmid" evidence="6 7">
    <name>paPv3</name>
</geneLocation>
<dbReference type="EMBL" id="CP123507">
    <property type="protein sequence ID" value="WGM03595.1"/>
    <property type="molecule type" value="Genomic_DNA"/>
</dbReference>
<dbReference type="InterPro" id="IPR032675">
    <property type="entry name" value="LRR_dom_sf"/>
</dbReference>
<dbReference type="SMART" id="SM00364">
    <property type="entry name" value="LRR_BAC"/>
    <property type="match status" value="14"/>
</dbReference>
<keyword evidence="6" id="KW-0614">Plasmid</keyword>
<organism evidence="6 7">
    <name type="scientific">Arsenophonus nasoniae</name>
    <name type="common">son-killer infecting Nasonia vitripennis</name>
    <dbReference type="NCBI Taxonomy" id="638"/>
    <lineage>
        <taxon>Bacteria</taxon>
        <taxon>Pseudomonadati</taxon>
        <taxon>Pseudomonadota</taxon>
        <taxon>Gammaproteobacteria</taxon>
        <taxon>Enterobacterales</taxon>
        <taxon>Morganellaceae</taxon>
        <taxon>Arsenophonus</taxon>
    </lineage>
</organism>
<dbReference type="AlphaFoldDB" id="A0AA95GZD4"/>
<dbReference type="Gene3D" id="3.80.10.10">
    <property type="entry name" value="Ribonuclease Inhibitor"/>
    <property type="match status" value="2"/>
</dbReference>
<evidence type="ECO:0000259" key="5">
    <source>
        <dbReference type="Pfam" id="PF20178"/>
    </source>
</evidence>
<accession>A0AA95GZD4</accession>
<sequence length="923" mass="104544">MIKFNNSINDVSASQANAVINDRYSYEKKSEFNQSTDEKESYKTTRRTRSAISLSGNHIRNGFIDTFKAAKLQELREYKDLKQKVISEQPNVLNIAKKLLHDGIYNKLGKDIDPDKIYIHRFNSAESLGNGWEHNELPVESYTLTKFMLKNFNAHEQEKFGPELNLDYGIYNKGPRKNFYGKKDEVGISASDLRDIIWEIDFNSKFKSALKDFWEKNERNVSIIHRINFCIEAKIANLKGAISQEDFDLVMDTAAPGVAKRGDVTLQFLQKSEKSGSLAKVGFLDINGYPSSDILYFTAPKGKKILYIPNSTEPFYSFYNDEEMRTWLVKQFANNSQKLILEEHFSLYNRQDGLPIIGYTGVSNGMTKLGNGSWDRLGSGINNKSNIINEDVFVRVTREMKTRMFSDTDILIKSNNEVRKDIALEYLQATNQILGPLLLVLGPIGGTIGATGFLAQVGLETYTAFTGDSEKERSSAALSAGMDIGFALLLGLIGIKKLKTSEKNVLMYSEEFNASHNKLKSDLTMQERLYNIKTEGMSGRGASVVSRIWGDQDLVIAEWKKWTENCAEEYRENRKIAFNHIREYFENRNNFLNLQNLALTTLPDKLPSSLEILNIGNNELTRLPDNLPDSLRGISVSNNHLIHLPDNLPSHLEHLYASNNQLVNLPDKLPDCLQTLSVMNNQLRELPDNLPSSLEKLLLNNNELIDLRSKFPNSLKSLHVSDNQLSNLPDNLPDSITRLDVWNNRLTSLPSKLPCSLKELHLINNLIENLPADLPNSLTVLTVDNNLLTDLPKNLPISLKDFSANNNRLRNLTGNMPSFLEKLEVQGNQLTGLPNNLPNSLKFLVANNNNLEVLPRSIPSYLEELYIANNRISNLPDNLPDCLRILNVRNNQLIHLPEYLLHRQILGNLEFLIENNNIRATAA</sequence>
<dbReference type="Pfam" id="PF20178">
    <property type="entry name" value="ToxA_N"/>
    <property type="match status" value="1"/>
</dbReference>
<name>A0AA95GZD4_9GAMM</name>
<comment type="subcellular location">
    <subcellularLocation>
        <location evidence="1">Secreted</location>
    </subcellularLocation>
</comment>
<dbReference type="RefSeq" id="WP_280626829.1">
    <property type="nucleotide sequence ID" value="NZ_CP123507.1"/>
</dbReference>
<dbReference type="PANTHER" id="PTHR47114:SF2">
    <property type="entry name" value="OLIGODENDROCYTE-MYELIN GLYCOPROTEIN"/>
    <property type="match status" value="1"/>
</dbReference>
<dbReference type="SMART" id="SM00369">
    <property type="entry name" value="LRR_TYP"/>
    <property type="match status" value="9"/>
</dbReference>
<dbReference type="Proteomes" id="UP001177595">
    <property type="component" value="Plasmid paPv3"/>
</dbReference>
<protein>
    <recommendedName>
        <fullName evidence="5">Dermonecrotic toxin N-terminal domain-containing protein</fullName>
    </recommendedName>
</protein>
<dbReference type="InterPro" id="IPR001611">
    <property type="entry name" value="Leu-rich_rpt"/>
</dbReference>
<reference evidence="6" key="1">
    <citation type="submission" date="2023-04" db="EMBL/GenBank/DDBJ databases">
        <title>Genome dynamics across the evolutionary transition to endosymbiosis.</title>
        <authorList>
            <person name="Siozios S."/>
            <person name="Nadal-Jimenez P."/>
            <person name="Azagi T."/>
            <person name="Sprong H."/>
            <person name="Frost C.L."/>
            <person name="Parratt S.R."/>
            <person name="Taylor G."/>
            <person name="Brettell L."/>
            <person name="Lew K.C."/>
            <person name="Croft L."/>
            <person name="King K.C."/>
            <person name="Brockhurst M.A."/>
            <person name="Hypsa V."/>
            <person name="Novakova E."/>
            <person name="Darby A.C."/>
            <person name="Hurst G.D.D."/>
        </authorList>
    </citation>
    <scope>NUCLEOTIDE SEQUENCE</scope>
    <source>
        <strain evidence="6">APv</strain>
        <plasmid evidence="6">paPv3</plasmid>
    </source>
</reference>
<evidence type="ECO:0000256" key="2">
    <source>
        <dbReference type="ARBA" id="ARBA00009868"/>
    </source>
</evidence>
<evidence type="ECO:0000313" key="6">
    <source>
        <dbReference type="EMBL" id="WGM03595.1"/>
    </source>
</evidence>
<dbReference type="SUPFAM" id="SSF52058">
    <property type="entry name" value="L domain-like"/>
    <property type="match status" value="2"/>
</dbReference>
<dbReference type="PROSITE" id="PS51450">
    <property type="entry name" value="LRR"/>
    <property type="match status" value="2"/>
</dbReference>
<dbReference type="PANTHER" id="PTHR47114">
    <property type="match status" value="1"/>
</dbReference>
<dbReference type="InterPro" id="IPR003591">
    <property type="entry name" value="Leu-rich_rpt_typical-subtyp"/>
</dbReference>
<evidence type="ECO:0000256" key="3">
    <source>
        <dbReference type="ARBA" id="ARBA00022614"/>
    </source>
</evidence>
<dbReference type="InterPro" id="IPR051071">
    <property type="entry name" value="LRR-bact_E3_ubiq_ligases"/>
</dbReference>
<evidence type="ECO:0000313" key="7">
    <source>
        <dbReference type="Proteomes" id="UP001177595"/>
    </source>
</evidence>
<proteinExistence type="inferred from homology"/>